<evidence type="ECO:0000313" key="2">
    <source>
        <dbReference type="Proteomes" id="UP001596977"/>
    </source>
</evidence>
<evidence type="ECO:0008006" key="3">
    <source>
        <dbReference type="Google" id="ProtNLM"/>
    </source>
</evidence>
<dbReference type="EMBL" id="JBHTJG010000001">
    <property type="protein sequence ID" value="MFD0944997.1"/>
    <property type="molecule type" value="Genomic_DNA"/>
</dbReference>
<accession>A0ABW3H1H9</accession>
<organism evidence="1 2">
    <name type="scientific">Sphingomonas canadensis</name>
    <dbReference type="NCBI Taxonomy" id="1219257"/>
    <lineage>
        <taxon>Bacteria</taxon>
        <taxon>Pseudomonadati</taxon>
        <taxon>Pseudomonadota</taxon>
        <taxon>Alphaproteobacteria</taxon>
        <taxon>Sphingomonadales</taxon>
        <taxon>Sphingomonadaceae</taxon>
        <taxon>Sphingomonas</taxon>
    </lineage>
</organism>
<dbReference type="RefSeq" id="WP_264942732.1">
    <property type="nucleotide sequence ID" value="NZ_JAPDRA010000001.1"/>
</dbReference>
<sequence>MAEPRPWRVAGFDTFAREEYGLGRYATREEAIAAAREAMARIERNQPRETAGELQDQVSVYGPDGAFVPFDRGGA</sequence>
<name>A0ABW3H1H9_9SPHN</name>
<protein>
    <recommendedName>
        <fullName evidence="3">DUF2188 domain-containing protein</fullName>
    </recommendedName>
</protein>
<comment type="caution">
    <text evidence="1">The sequence shown here is derived from an EMBL/GenBank/DDBJ whole genome shotgun (WGS) entry which is preliminary data.</text>
</comment>
<keyword evidence="2" id="KW-1185">Reference proteome</keyword>
<proteinExistence type="predicted"/>
<reference evidence="2" key="1">
    <citation type="journal article" date="2019" name="Int. J. Syst. Evol. Microbiol.">
        <title>The Global Catalogue of Microorganisms (GCM) 10K type strain sequencing project: providing services to taxonomists for standard genome sequencing and annotation.</title>
        <authorList>
            <consortium name="The Broad Institute Genomics Platform"/>
            <consortium name="The Broad Institute Genome Sequencing Center for Infectious Disease"/>
            <person name="Wu L."/>
            <person name="Ma J."/>
        </authorList>
    </citation>
    <scope>NUCLEOTIDE SEQUENCE [LARGE SCALE GENOMIC DNA]</scope>
    <source>
        <strain evidence="2">CCUG 62982</strain>
    </source>
</reference>
<dbReference type="Proteomes" id="UP001596977">
    <property type="component" value="Unassembled WGS sequence"/>
</dbReference>
<evidence type="ECO:0000313" key="1">
    <source>
        <dbReference type="EMBL" id="MFD0944997.1"/>
    </source>
</evidence>
<gene>
    <name evidence="1" type="ORF">ACFQ1E_01450</name>
</gene>